<name>A0ABW5DX20_9PROT</name>
<dbReference type="PANTHER" id="PTHR43639">
    <property type="entry name" value="OXIDOREDUCTASE, SHORT-CHAIN DEHYDROGENASE/REDUCTASE FAMILY (AFU_ORTHOLOGUE AFUA_5G02870)"/>
    <property type="match status" value="1"/>
</dbReference>
<dbReference type="Gene3D" id="3.40.50.720">
    <property type="entry name" value="NAD(P)-binding Rossmann-like Domain"/>
    <property type="match status" value="1"/>
</dbReference>
<gene>
    <name evidence="3" type="ORF">ACFSM5_16445</name>
</gene>
<dbReference type="PANTHER" id="PTHR43639:SF1">
    <property type="entry name" value="SHORT-CHAIN DEHYDROGENASE_REDUCTASE FAMILY PROTEIN"/>
    <property type="match status" value="1"/>
</dbReference>
<keyword evidence="4" id="KW-1185">Reference proteome</keyword>
<dbReference type="Pfam" id="PF13561">
    <property type="entry name" value="adh_short_C2"/>
    <property type="match status" value="1"/>
</dbReference>
<comment type="similarity">
    <text evidence="1">Belongs to the short-chain dehydrogenases/reductases (SDR) family.</text>
</comment>
<keyword evidence="2" id="KW-0560">Oxidoreductase</keyword>
<evidence type="ECO:0000256" key="2">
    <source>
        <dbReference type="ARBA" id="ARBA00023002"/>
    </source>
</evidence>
<evidence type="ECO:0000256" key="1">
    <source>
        <dbReference type="ARBA" id="ARBA00006484"/>
    </source>
</evidence>
<dbReference type="InterPro" id="IPR002347">
    <property type="entry name" value="SDR_fam"/>
</dbReference>
<dbReference type="RefSeq" id="WP_379877584.1">
    <property type="nucleotide sequence ID" value="NZ_JBHUIP010000013.1"/>
</dbReference>
<dbReference type="EMBL" id="JBHUIP010000013">
    <property type="protein sequence ID" value="MFD2264496.1"/>
    <property type="molecule type" value="Genomic_DNA"/>
</dbReference>
<dbReference type="PRINTS" id="PR00081">
    <property type="entry name" value="GDHRDH"/>
</dbReference>
<dbReference type="SUPFAM" id="SSF51735">
    <property type="entry name" value="NAD(P)-binding Rossmann-fold domains"/>
    <property type="match status" value="1"/>
</dbReference>
<dbReference type="InterPro" id="IPR036291">
    <property type="entry name" value="NAD(P)-bd_dom_sf"/>
</dbReference>
<dbReference type="Proteomes" id="UP001597295">
    <property type="component" value="Unassembled WGS sequence"/>
</dbReference>
<dbReference type="NCBIfam" id="NF006597">
    <property type="entry name" value="PRK09134.1"/>
    <property type="match status" value="1"/>
</dbReference>
<dbReference type="InterPro" id="IPR020904">
    <property type="entry name" value="Sc_DH/Rdtase_CS"/>
</dbReference>
<protein>
    <submittedName>
        <fullName evidence="3">SDR family oxidoreductase</fullName>
    </submittedName>
</protein>
<dbReference type="PROSITE" id="PS00061">
    <property type="entry name" value="ADH_SHORT"/>
    <property type="match status" value="1"/>
</dbReference>
<evidence type="ECO:0000313" key="3">
    <source>
        <dbReference type="EMBL" id="MFD2264496.1"/>
    </source>
</evidence>
<evidence type="ECO:0000313" key="4">
    <source>
        <dbReference type="Proteomes" id="UP001597295"/>
    </source>
</evidence>
<proteinExistence type="inferred from homology"/>
<accession>A0ABW5DX20</accession>
<comment type="caution">
    <text evidence="3">The sequence shown here is derived from an EMBL/GenBank/DDBJ whole genome shotgun (WGS) entry which is preliminary data.</text>
</comment>
<organism evidence="3 4">
    <name type="scientific">Lacibacterium aquatile</name>
    <dbReference type="NCBI Taxonomy" id="1168082"/>
    <lineage>
        <taxon>Bacteria</taxon>
        <taxon>Pseudomonadati</taxon>
        <taxon>Pseudomonadota</taxon>
        <taxon>Alphaproteobacteria</taxon>
        <taxon>Rhodospirillales</taxon>
        <taxon>Rhodospirillaceae</taxon>
    </lineage>
</organism>
<reference evidence="4" key="1">
    <citation type="journal article" date="2019" name="Int. J. Syst. Evol. Microbiol.">
        <title>The Global Catalogue of Microorganisms (GCM) 10K type strain sequencing project: providing services to taxonomists for standard genome sequencing and annotation.</title>
        <authorList>
            <consortium name="The Broad Institute Genomics Platform"/>
            <consortium name="The Broad Institute Genome Sequencing Center for Infectious Disease"/>
            <person name="Wu L."/>
            <person name="Ma J."/>
        </authorList>
    </citation>
    <scope>NUCLEOTIDE SEQUENCE [LARGE SCALE GENOMIC DNA]</scope>
    <source>
        <strain evidence="4">CGMCC 1.19062</strain>
    </source>
</reference>
<sequence length="249" mass="26037">MSSRTALVTGAGRRIGAAIAKRLAANGARVVIHCHASRNEADAVAAEIGTNAAVVQADLSNEADVDTLIAKAATCFGPLDVLINNASTFTNDDIHRVTWESWHQNIQVNAAAPLFLSKHFAAQAPDGAVIVNILDQKVLQLNPDFISYTMGKVALQGLTTMLAMGLAPKIRVNGIAPGLTLISGKQTPERFAQAQAAAPLGYSSTPEEIASGVQFILDTPAMTGSILAIDGGESLVSRPRDAFFHLGGK</sequence>